<protein>
    <recommendedName>
        <fullName evidence="4">Transcriptional regulator GfcR</fullName>
    </recommendedName>
</protein>
<dbReference type="Pfam" id="PF00156">
    <property type="entry name" value="Pribosyltran"/>
    <property type="match status" value="1"/>
</dbReference>
<evidence type="ECO:0000313" key="6">
    <source>
        <dbReference type="EMBL" id="MEJ8542856.1"/>
    </source>
</evidence>
<dbReference type="Proteomes" id="UP001369247">
    <property type="component" value="Unassembled WGS sequence"/>
</dbReference>
<dbReference type="RefSeq" id="WP_191216058.1">
    <property type="nucleotide sequence ID" value="NZ_JAXUHJ010000008.1"/>
</dbReference>
<dbReference type="EMBL" id="JAXUHJ010000008">
    <property type="protein sequence ID" value="MEJ8542856.1"/>
    <property type="molecule type" value="Genomic_DNA"/>
</dbReference>
<keyword evidence="1 4" id="KW-0805">Transcription regulation</keyword>
<evidence type="ECO:0000259" key="5">
    <source>
        <dbReference type="Pfam" id="PF00156"/>
    </source>
</evidence>
<keyword evidence="7" id="KW-1185">Reference proteome</keyword>
<evidence type="ECO:0000256" key="4">
    <source>
        <dbReference type="HAMAP-Rule" id="MF_01214"/>
    </source>
</evidence>
<sequence length="202" mass="21732">MENELIKKAQELRNRGFTTGEIADELNVSKDTARWLTLQTTTSMSKKEAPVDFAINWESLGGSSSRMRYVSAAMADMALKYGVADVVLGIAISGVPFATLMADVMGVETGLETSLAVFHPVKHRKDEEAKGAISSNFARVKGKRVVVVDDVITSGRTIREAVEVLKSQGATPVAVTVLIDKKGISEVAGVPVESLIRVRRLG</sequence>
<dbReference type="PANTHER" id="PTHR19278">
    <property type="entry name" value="OROTATE PHOSPHORIBOSYLTRANSFERASE"/>
    <property type="match status" value="1"/>
</dbReference>
<dbReference type="NCBIfam" id="NF002620">
    <property type="entry name" value="PRK02277.1"/>
    <property type="match status" value="1"/>
</dbReference>
<dbReference type="GeneID" id="58978876"/>
<gene>
    <name evidence="4" type="primary">gfcR</name>
    <name evidence="6" type="ORF">U2150_05060</name>
</gene>
<evidence type="ECO:0000313" key="7">
    <source>
        <dbReference type="Proteomes" id="UP001369247"/>
    </source>
</evidence>
<name>A0ABU8TUX8_METWO</name>
<keyword evidence="2 4" id="KW-0238">DNA-binding</keyword>
<dbReference type="InterPro" id="IPR000836">
    <property type="entry name" value="PRTase_dom"/>
</dbReference>
<comment type="similarity">
    <text evidence="4">Belongs to the purine/pyrimidine phosphoribosyltransferase family. GfcR subfamily.</text>
</comment>
<dbReference type="CDD" id="cd06223">
    <property type="entry name" value="PRTases_typeI"/>
    <property type="match status" value="1"/>
</dbReference>
<accession>A0ABU8TUX8</accession>
<dbReference type="SUPFAM" id="SSF53271">
    <property type="entry name" value="PRTase-like"/>
    <property type="match status" value="1"/>
</dbReference>
<comment type="caution">
    <text evidence="6">The sequence shown here is derived from an EMBL/GenBank/DDBJ whole genome shotgun (WGS) entry which is preliminary data.</text>
</comment>
<dbReference type="InterPro" id="IPR029057">
    <property type="entry name" value="PRTase-like"/>
</dbReference>
<dbReference type="PANTHER" id="PTHR19278:SF41">
    <property type="entry name" value="PYRE-LIKE PROTEIN"/>
    <property type="match status" value="1"/>
</dbReference>
<reference evidence="6 7" key="1">
    <citation type="submission" date="2023-12" db="EMBL/GenBank/DDBJ databases">
        <title>Phenotypic and Genomic Characterization of Methanothermobacter wolfeii Strain BSEL, a CO2-Capturing Archaeon with Minimal Nutrient Requirements.</title>
        <authorList>
            <person name="Ale Enriquez F."/>
            <person name="Ahring B.K."/>
        </authorList>
    </citation>
    <scope>NUCLEOTIDE SEQUENCE [LARGE SCALE GENOMIC DNA]</scope>
    <source>
        <strain evidence="6 7">BSEL-1</strain>
    </source>
</reference>
<organism evidence="6 7">
    <name type="scientific">Methanothermobacter wolfeii</name>
    <name type="common">Methanobacterium wolfei</name>
    <dbReference type="NCBI Taxonomy" id="145261"/>
    <lineage>
        <taxon>Archaea</taxon>
        <taxon>Methanobacteriati</taxon>
        <taxon>Methanobacteriota</taxon>
        <taxon>Methanomada group</taxon>
        <taxon>Methanobacteria</taxon>
        <taxon>Methanobacteriales</taxon>
        <taxon>Methanobacteriaceae</taxon>
        <taxon>Methanothermobacter</taxon>
    </lineage>
</organism>
<dbReference type="HAMAP" id="MF_01214">
    <property type="entry name" value="GfcR"/>
    <property type="match status" value="1"/>
</dbReference>
<dbReference type="InterPro" id="IPR022854">
    <property type="entry name" value="GfcR-like"/>
</dbReference>
<comment type="domain">
    <text evidence="4">Contains an N-terminal DNA-binding winged helix-turn-helix domain and a C-terminal regulatory domain (or effector binding domain) resembling phosphoribosyltransferase (PRT) domain.</text>
</comment>
<evidence type="ECO:0000256" key="3">
    <source>
        <dbReference type="ARBA" id="ARBA00023163"/>
    </source>
</evidence>
<feature type="domain" description="Phosphoribosyltransferase" evidence="5">
    <location>
        <begin position="84"/>
        <end position="182"/>
    </location>
</feature>
<keyword evidence="3 4" id="KW-0804">Transcription</keyword>
<proteinExistence type="inferred from homology"/>
<evidence type="ECO:0000256" key="1">
    <source>
        <dbReference type="ARBA" id="ARBA00023015"/>
    </source>
</evidence>
<dbReference type="Gene3D" id="3.40.50.2020">
    <property type="match status" value="1"/>
</dbReference>
<evidence type="ECO:0000256" key="2">
    <source>
        <dbReference type="ARBA" id="ARBA00023125"/>
    </source>
</evidence>